<dbReference type="InterPro" id="IPR050678">
    <property type="entry name" value="DNA_Partitioning_ATPase"/>
</dbReference>
<keyword evidence="3" id="KW-0614">Plasmid</keyword>
<dbReference type="OrthoDB" id="7331108at2"/>
<reference evidence="3 4" key="1">
    <citation type="submission" date="2010-12" db="EMBL/GenBank/DDBJ databases">
        <title>Whole genome sequence of Acidiphilium multivorum AIU301.</title>
        <authorList>
            <person name="Narita-Yamada S."/>
            <person name="Nakamura S."/>
            <person name="Ito N."/>
            <person name="Takarada H."/>
            <person name="Katano Y."/>
            <person name="Nakazawa H."/>
            <person name="Hosoyama A."/>
            <person name="Yamada R."/>
            <person name="Fujita N."/>
        </authorList>
    </citation>
    <scope>NUCLEOTIDE SEQUENCE [LARGE SCALE GENOMIC DNA]</scope>
    <source>
        <strain evidence="4">DSM 11245 / JCM 8867 / AIU301</strain>
        <plasmid evidence="3 4">pACMV3</plasmid>
    </source>
</reference>
<dbReference type="GO" id="GO:0006313">
    <property type="term" value="P:DNA transposition"/>
    <property type="evidence" value="ECO:0007669"/>
    <property type="project" value="InterPro"/>
</dbReference>
<dbReference type="SUPFAM" id="SSF52540">
    <property type="entry name" value="P-loop containing nucleoside triphosphate hydrolases"/>
    <property type="match status" value="1"/>
</dbReference>
<feature type="domain" description="CobQ/CobB/MinD/ParA nucleotide binding" evidence="2">
    <location>
        <begin position="175"/>
        <end position="316"/>
    </location>
</feature>
<dbReference type="InterPro" id="IPR002586">
    <property type="entry name" value="CobQ/CobB/MinD/ParA_Nub-bd_dom"/>
</dbReference>
<feature type="domain" description="Transposase IS110-like N-terminal" evidence="1">
    <location>
        <begin position="8"/>
        <end position="145"/>
    </location>
</feature>
<dbReference type="HOGENOM" id="CLU_720854_0_0_5"/>
<dbReference type="CDD" id="cd02042">
    <property type="entry name" value="ParAB_family"/>
    <property type="match status" value="1"/>
</dbReference>
<name>F0J7Z1_ACIMA</name>
<organism evidence="3 4">
    <name type="scientific">Acidiphilium multivorum (strain DSM 11245 / JCM 8867 / NBRC 100883 / AIU 301)</name>
    <dbReference type="NCBI Taxonomy" id="926570"/>
    <lineage>
        <taxon>Bacteria</taxon>
        <taxon>Pseudomonadati</taxon>
        <taxon>Pseudomonadota</taxon>
        <taxon>Alphaproteobacteria</taxon>
        <taxon>Acetobacterales</taxon>
        <taxon>Acidocellaceae</taxon>
        <taxon>Acidiphilium</taxon>
    </lineage>
</organism>
<dbReference type="EMBL" id="AP012038">
    <property type="protein sequence ID" value="BAJ83208.1"/>
    <property type="molecule type" value="Genomic_DNA"/>
</dbReference>
<accession>F0J7Z1</accession>
<dbReference type="InterPro" id="IPR027417">
    <property type="entry name" value="P-loop_NTPase"/>
</dbReference>
<dbReference type="Pfam" id="PF01656">
    <property type="entry name" value="CbiA"/>
    <property type="match status" value="1"/>
</dbReference>
<dbReference type="Pfam" id="PF01548">
    <property type="entry name" value="DEDD_Tnp_IS110"/>
    <property type="match status" value="1"/>
</dbReference>
<evidence type="ECO:0000313" key="3">
    <source>
        <dbReference type="EMBL" id="BAJ83208.1"/>
    </source>
</evidence>
<dbReference type="PANTHER" id="PTHR13696">
    <property type="entry name" value="P-LOOP CONTAINING NUCLEOSIDE TRIPHOSPHATE HYDROLASE"/>
    <property type="match status" value="1"/>
</dbReference>
<sequence>MGKHITFIGLDVHKETITVALAESGGRDDVREYGRIANTPEALTRVVTKLQRVGGELRFCYEAGPCGYGIQRQLTAAGHGCVVVAPSLIPRKPGERIKTDRRDAVNLARLHRAGELTAVWVPDPAHEAIRDLVWTRECLSASYRERENSRFLLKERNSLFHENGNSDNITFMKTIVIANQKGGSGKSTTAVHLAAAAEAAGDGPVVISDTDPQGTAADWFNQRKQSGIETPRYSELSLDDLAGRVQALDQAGAAYLFIDTAPSIGAVNADLFALADLILIPLNPTPADLRALVKGLPLIRESGKPFQFVLTRVRPKLRNNDGAAMALGALGLVLSSRMHERVIYAETFAHGKTALETEVKGIAAQEITALWHEIREKLERENS</sequence>
<proteinExistence type="predicted"/>
<dbReference type="Gene3D" id="3.40.50.300">
    <property type="entry name" value="P-loop containing nucleotide triphosphate hydrolases"/>
    <property type="match status" value="1"/>
</dbReference>
<evidence type="ECO:0000259" key="2">
    <source>
        <dbReference type="Pfam" id="PF01656"/>
    </source>
</evidence>
<dbReference type="KEGG" id="amv:ACMV_P3_00590"/>
<evidence type="ECO:0000259" key="1">
    <source>
        <dbReference type="Pfam" id="PF01548"/>
    </source>
</evidence>
<dbReference type="AlphaFoldDB" id="F0J7Z1"/>
<evidence type="ECO:0000313" key="4">
    <source>
        <dbReference type="Proteomes" id="UP000007100"/>
    </source>
</evidence>
<dbReference type="PANTHER" id="PTHR13696:SF96">
    <property type="entry name" value="COBQ_COBB_MIND_PARA NUCLEOTIDE BINDING DOMAIN-CONTAINING PROTEIN"/>
    <property type="match status" value="1"/>
</dbReference>
<dbReference type="InterPro" id="IPR002525">
    <property type="entry name" value="Transp_IS110-like_N"/>
</dbReference>
<gene>
    <name evidence="3" type="ordered locus">ACMV_P3_00590</name>
</gene>
<keyword evidence="4" id="KW-1185">Reference proteome</keyword>
<dbReference type="GO" id="GO:0003677">
    <property type="term" value="F:DNA binding"/>
    <property type="evidence" value="ECO:0007669"/>
    <property type="project" value="InterPro"/>
</dbReference>
<dbReference type="GO" id="GO:0004803">
    <property type="term" value="F:transposase activity"/>
    <property type="evidence" value="ECO:0007669"/>
    <property type="project" value="InterPro"/>
</dbReference>
<protein>
    <submittedName>
        <fullName evidence="3">Putative transposase</fullName>
    </submittedName>
</protein>
<dbReference type="Proteomes" id="UP000007100">
    <property type="component" value="Plasmid pACMV3"/>
</dbReference>
<geneLocation type="plasmid" evidence="3 4">
    <name>pACMV3</name>
</geneLocation>